<dbReference type="Pfam" id="PF02038">
    <property type="entry name" value="ATP1G1_PLM_MAT8"/>
    <property type="match status" value="1"/>
</dbReference>
<dbReference type="KEGG" id="tmu:105756247"/>
<organism evidence="8 9">
    <name type="scientific">Trichechus manatus latirostris</name>
    <name type="common">Florida manatee</name>
    <dbReference type="NCBI Taxonomy" id="127582"/>
    <lineage>
        <taxon>Eukaryota</taxon>
        <taxon>Metazoa</taxon>
        <taxon>Chordata</taxon>
        <taxon>Craniata</taxon>
        <taxon>Vertebrata</taxon>
        <taxon>Euteleostomi</taxon>
        <taxon>Mammalia</taxon>
        <taxon>Eutheria</taxon>
        <taxon>Afrotheria</taxon>
        <taxon>Sirenia</taxon>
        <taxon>Trichechidae</taxon>
        <taxon>Trichechus</taxon>
    </lineage>
</organism>
<keyword evidence="7" id="KW-1133">Transmembrane helix</keyword>
<keyword evidence="4 7" id="KW-0812">Transmembrane</keyword>
<dbReference type="Gene3D" id="1.20.5.780">
    <property type="entry name" value="Single helix bin"/>
    <property type="match status" value="1"/>
</dbReference>
<comment type="subcellular location">
    <subcellularLocation>
        <location evidence="1">Membrane</location>
        <topology evidence="1">Single-pass membrane protein</topology>
    </subcellularLocation>
</comment>
<keyword evidence="6 7" id="KW-0472">Membrane</keyword>
<dbReference type="InterPro" id="IPR000272">
    <property type="entry name" value="Ion-transport_regulator_FXYD"/>
</dbReference>
<dbReference type="STRING" id="127582.A0A2Y9R511"/>
<evidence type="ECO:0000256" key="5">
    <source>
        <dbReference type="ARBA" id="ARBA00023065"/>
    </source>
</evidence>
<dbReference type="AlphaFoldDB" id="A0A2Y9R511"/>
<dbReference type="GO" id="GO:0017080">
    <property type="term" value="F:sodium channel regulator activity"/>
    <property type="evidence" value="ECO:0007669"/>
    <property type="project" value="TreeGrafter"/>
</dbReference>
<evidence type="ECO:0000256" key="1">
    <source>
        <dbReference type="ARBA" id="ARBA00004167"/>
    </source>
</evidence>
<comment type="similarity">
    <text evidence="2 7">Belongs to the FXYD family.</text>
</comment>
<sequence>MGSAKSPSKAVVLPPGQGCSEHSCTERFSNLPTQLFLPCLIRDMEEVIWGLLLLLASLPALEASDIVHKDTPFYYDWEGLQLGGMICAGLPCIAGIIFVLCSKCKCKSVQKHNPLPEKTTLLIIPDSASNC</sequence>
<dbReference type="FunCoup" id="A0A2Y9R511">
    <property type="interactions" value="145"/>
</dbReference>
<keyword evidence="8" id="KW-1185">Reference proteome</keyword>
<dbReference type="GO" id="GO:0043269">
    <property type="term" value="P:regulation of monoatomic ion transport"/>
    <property type="evidence" value="ECO:0007669"/>
    <property type="project" value="InterPro"/>
</dbReference>
<dbReference type="GO" id="GO:0016020">
    <property type="term" value="C:membrane"/>
    <property type="evidence" value="ECO:0007669"/>
    <property type="project" value="UniProtKB-SubCell"/>
</dbReference>
<keyword evidence="5 7" id="KW-0406">Ion transport</keyword>
<dbReference type="InterPro" id="IPR047283">
    <property type="entry name" value="FXYD4"/>
</dbReference>
<dbReference type="RefSeq" id="XP_023586668.1">
    <property type="nucleotide sequence ID" value="XM_023730900.1"/>
</dbReference>
<evidence type="ECO:0000256" key="3">
    <source>
        <dbReference type="ARBA" id="ARBA00022448"/>
    </source>
</evidence>
<dbReference type="InParanoid" id="A0A2Y9R511"/>
<evidence type="ECO:0000256" key="6">
    <source>
        <dbReference type="ARBA" id="ARBA00023136"/>
    </source>
</evidence>
<evidence type="ECO:0000313" key="9">
    <source>
        <dbReference type="RefSeq" id="XP_023586668.1"/>
    </source>
</evidence>
<evidence type="ECO:0000256" key="7">
    <source>
        <dbReference type="RuleBase" id="RU364131"/>
    </source>
</evidence>
<dbReference type="Proteomes" id="UP000248480">
    <property type="component" value="Unplaced"/>
</dbReference>
<accession>A0A2Y9R511</accession>
<dbReference type="GeneID" id="105756247"/>
<proteinExistence type="inferred from homology"/>
<evidence type="ECO:0000256" key="2">
    <source>
        <dbReference type="ARBA" id="ARBA00005948"/>
    </source>
</evidence>
<dbReference type="CDD" id="cd20322">
    <property type="entry name" value="FXYD4"/>
    <property type="match status" value="1"/>
</dbReference>
<dbReference type="PANTHER" id="PTHR14132">
    <property type="entry name" value="SODIUM/POTASSIUM-TRANSPORTING ATPASE SUBUNIT GAMMA"/>
    <property type="match status" value="1"/>
</dbReference>
<evidence type="ECO:0000256" key="4">
    <source>
        <dbReference type="ARBA" id="ARBA00022692"/>
    </source>
</evidence>
<protein>
    <recommendedName>
        <fullName evidence="7">FXYD domain-containing ion transport regulator</fullName>
    </recommendedName>
</protein>
<comment type="caution">
    <text evidence="7">Lacks conserved residue(s) required for the propagation of feature annotation.</text>
</comment>
<keyword evidence="3 7" id="KW-0813">Transport</keyword>
<feature type="transmembrane region" description="Helical" evidence="7">
    <location>
        <begin position="47"/>
        <end position="67"/>
    </location>
</feature>
<feature type="transmembrane region" description="Helical" evidence="7">
    <location>
        <begin position="79"/>
        <end position="101"/>
    </location>
</feature>
<dbReference type="GO" id="GO:0071805">
    <property type="term" value="P:potassium ion transmembrane transport"/>
    <property type="evidence" value="ECO:0007669"/>
    <property type="project" value="InterPro"/>
</dbReference>
<evidence type="ECO:0000313" key="8">
    <source>
        <dbReference type="Proteomes" id="UP000248480"/>
    </source>
</evidence>
<name>A0A2Y9R511_TRIMA</name>
<reference evidence="9" key="1">
    <citation type="submission" date="2025-08" db="UniProtKB">
        <authorList>
            <consortium name="RefSeq"/>
        </authorList>
    </citation>
    <scope>IDENTIFICATION</scope>
</reference>
<dbReference type="PANTHER" id="PTHR14132:SF10">
    <property type="entry name" value="FXYD DOMAIN-CONTAINING ION TRANSPORT REGULATOR 4"/>
    <property type="match status" value="1"/>
</dbReference>
<gene>
    <name evidence="9" type="primary">LOC105756247</name>
</gene>